<name>A0A4Y2H4A6_ARAVE</name>
<protein>
    <submittedName>
        <fullName evidence="1">Uncharacterized protein</fullName>
    </submittedName>
</protein>
<sequence>MTVTFFADGTVLNFLWEETRGVFMTLMLSSSRVSHDALTFVPCNDTVQEKKPSALCRIKCWRYNPIRVAYYTSHFNRRPCVRQRHHLLTDISESCDTTISIYRWRLITVIVYSI</sequence>
<keyword evidence="2" id="KW-1185">Reference proteome</keyword>
<accession>A0A4Y2H4A6</accession>
<reference evidence="1 2" key="1">
    <citation type="journal article" date="2019" name="Sci. Rep.">
        <title>Orb-weaving spider Araneus ventricosus genome elucidates the spidroin gene catalogue.</title>
        <authorList>
            <person name="Kono N."/>
            <person name="Nakamura H."/>
            <person name="Ohtoshi R."/>
            <person name="Moran D.A.P."/>
            <person name="Shinohara A."/>
            <person name="Yoshida Y."/>
            <person name="Fujiwara M."/>
            <person name="Mori M."/>
            <person name="Tomita M."/>
            <person name="Arakawa K."/>
        </authorList>
    </citation>
    <scope>NUCLEOTIDE SEQUENCE [LARGE SCALE GENOMIC DNA]</scope>
</reference>
<dbReference type="Proteomes" id="UP000499080">
    <property type="component" value="Unassembled WGS sequence"/>
</dbReference>
<comment type="caution">
    <text evidence="1">The sequence shown here is derived from an EMBL/GenBank/DDBJ whole genome shotgun (WGS) entry which is preliminary data.</text>
</comment>
<evidence type="ECO:0000313" key="1">
    <source>
        <dbReference type="EMBL" id="GBM59154.1"/>
    </source>
</evidence>
<evidence type="ECO:0000313" key="2">
    <source>
        <dbReference type="Proteomes" id="UP000499080"/>
    </source>
</evidence>
<proteinExistence type="predicted"/>
<dbReference type="AlphaFoldDB" id="A0A4Y2H4A6"/>
<dbReference type="EMBL" id="BGPR01001667">
    <property type="protein sequence ID" value="GBM59154.1"/>
    <property type="molecule type" value="Genomic_DNA"/>
</dbReference>
<organism evidence="1 2">
    <name type="scientific">Araneus ventricosus</name>
    <name type="common">Orbweaver spider</name>
    <name type="synonym">Epeira ventricosa</name>
    <dbReference type="NCBI Taxonomy" id="182803"/>
    <lineage>
        <taxon>Eukaryota</taxon>
        <taxon>Metazoa</taxon>
        <taxon>Ecdysozoa</taxon>
        <taxon>Arthropoda</taxon>
        <taxon>Chelicerata</taxon>
        <taxon>Arachnida</taxon>
        <taxon>Araneae</taxon>
        <taxon>Araneomorphae</taxon>
        <taxon>Entelegynae</taxon>
        <taxon>Araneoidea</taxon>
        <taxon>Araneidae</taxon>
        <taxon>Araneus</taxon>
    </lineage>
</organism>
<gene>
    <name evidence="1" type="ORF">AVEN_159047_1</name>
</gene>